<dbReference type="RefSeq" id="WP_123809047.1">
    <property type="nucleotide sequence ID" value="NZ_JALJCU010000008.1"/>
</dbReference>
<keyword evidence="1" id="KW-0472">Membrane</keyword>
<sequence length="135" mass="15112">MRTVQRVLKKLAEEYESECDTRAQPYGYSQYSSLLPMSSLSGLQAVFLKIAEKELADKVPSNLIRAITPFFNDANVVLRSGNQYAPEKCGCVMCVFVIPLSLILILKLLDNLTHLFMSVSNQYISYATNEPIGII</sequence>
<keyword evidence="1" id="KW-1133">Transmembrane helix</keyword>
<dbReference type="Proteomes" id="UP001206350">
    <property type="component" value="Unassembled WGS sequence"/>
</dbReference>
<dbReference type="AlphaFoldDB" id="A0AAW5LBB2"/>
<accession>A0AAW5LBB2</accession>
<evidence type="ECO:0000313" key="3">
    <source>
        <dbReference type="Proteomes" id="UP001206350"/>
    </source>
</evidence>
<dbReference type="EMBL" id="JALJCU010000008">
    <property type="protein sequence ID" value="MCQ9121075.1"/>
    <property type="molecule type" value="Genomic_DNA"/>
</dbReference>
<reference evidence="2 3" key="1">
    <citation type="journal article" date="2022" name="Microbiol. Spectr.">
        <title>Microbiota of the Pregnant Mouse: Characterization of the Bacterial Communities in the Oral Cavity, Lung, Intestine, and Vagina through Culture and DNA Sequencing.</title>
        <authorList>
            <person name="Greenberg J.M."/>
            <person name="Romero R."/>
            <person name="Winters A.D."/>
            <person name="Galaz J."/>
            <person name="Garcia-Flores V."/>
            <person name="Arenas-Hernandez M."/>
            <person name="Panzer J."/>
            <person name="Shaffer Z."/>
            <person name="Kracht D.J."/>
            <person name="Gomez-Lopez N."/>
            <person name="Theis K.R."/>
        </authorList>
    </citation>
    <scope>NUCLEOTIDE SEQUENCE [LARGE SCALE GENOMIC DNA]</scope>
    <source>
        <strain evidence="2 3">MAC-C1-H1</strain>
    </source>
</reference>
<proteinExistence type="predicted"/>
<organism evidence="2 3">
    <name type="scientific">Rodentibacter pneumotropicus</name>
    <dbReference type="NCBI Taxonomy" id="758"/>
    <lineage>
        <taxon>Bacteria</taxon>
        <taxon>Pseudomonadati</taxon>
        <taxon>Pseudomonadota</taxon>
        <taxon>Gammaproteobacteria</taxon>
        <taxon>Pasteurellales</taxon>
        <taxon>Pasteurellaceae</taxon>
        <taxon>Rodentibacter</taxon>
    </lineage>
</organism>
<feature type="transmembrane region" description="Helical" evidence="1">
    <location>
        <begin position="89"/>
        <end position="109"/>
    </location>
</feature>
<protein>
    <submittedName>
        <fullName evidence="2">Uncharacterized protein</fullName>
    </submittedName>
</protein>
<evidence type="ECO:0000313" key="2">
    <source>
        <dbReference type="EMBL" id="MCQ9121075.1"/>
    </source>
</evidence>
<evidence type="ECO:0000256" key="1">
    <source>
        <dbReference type="SAM" id="Phobius"/>
    </source>
</evidence>
<gene>
    <name evidence="2" type="ORF">MUU45_000894</name>
</gene>
<keyword evidence="1" id="KW-0812">Transmembrane</keyword>
<keyword evidence="3" id="KW-1185">Reference proteome</keyword>
<name>A0AAW5LBB2_9PAST</name>
<comment type="caution">
    <text evidence="2">The sequence shown here is derived from an EMBL/GenBank/DDBJ whole genome shotgun (WGS) entry which is preliminary data.</text>
</comment>